<dbReference type="PANTHER" id="PTHR38457">
    <property type="entry name" value="REGULATOR ABRB-RELATED"/>
    <property type="match status" value="1"/>
</dbReference>
<keyword evidence="1" id="KW-1133">Transmembrane helix</keyword>
<feature type="transmembrane region" description="Helical" evidence="1">
    <location>
        <begin position="311"/>
        <end position="334"/>
    </location>
</feature>
<feature type="transmembrane region" description="Helical" evidence="1">
    <location>
        <begin position="262"/>
        <end position="285"/>
    </location>
</feature>
<organism evidence="2 3">
    <name type="scientific">Ectopseudomonas mendocina</name>
    <name type="common">Pseudomonas mendocina</name>
    <dbReference type="NCBI Taxonomy" id="300"/>
    <lineage>
        <taxon>Bacteria</taxon>
        <taxon>Pseudomonadati</taxon>
        <taxon>Pseudomonadota</taxon>
        <taxon>Gammaproteobacteria</taxon>
        <taxon>Pseudomonadales</taxon>
        <taxon>Pseudomonadaceae</taxon>
        <taxon>Ectopseudomonas</taxon>
    </lineage>
</organism>
<evidence type="ECO:0000313" key="3">
    <source>
        <dbReference type="Proteomes" id="UP001476583"/>
    </source>
</evidence>
<sequence length="348" mass="37739">MPDPHENPKHIRNWWLTPLVGGLGGYLASLIGWPLPWIIGSLLAVILFRCFGPAIREIPGGRQTGQWLVSTSIGLHFTYEVFQQVITHLPLIIIGSLGTLALSLIGIVILRRGGTDKATAFFASMPGGATEMVNMARGYDADSARIAAAHSLRLLMVVLLIPALFTWSLPAVQPPQPAEVNWPWLLGLLFAGAVLARVWRLLKQPSPWMLGPIIVSATASVVFNLHLGLPSWLGHVGQWLIGCALGCHFSREFFRTAPAFMTRIFVFSLLAIAGAALLGLGLGWISGVESVSLMLGLMPGGITELSLTAEALHLSVAMVSALQILRLFLQLFLARPVFNLWLRKGEKA</sequence>
<reference evidence="2 3" key="1">
    <citation type="submission" date="2024-03" db="EMBL/GenBank/DDBJ databases">
        <title>Complete genome of BD2.</title>
        <authorList>
            <person name="Cao G."/>
        </authorList>
    </citation>
    <scope>NUCLEOTIDE SEQUENCE [LARGE SCALE GENOMIC DNA]</scope>
    <source>
        <strain evidence="2 3">BD2</strain>
    </source>
</reference>
<dbReference type="InterPro" id="IPR007820">
    <property type="entry name" value="AbrB_fam"/>
</dbReference>
<evidence type="ECO:0000256" key="1">
    <source>
        <dbReference type="SAM" id="Phobius"/>
    </source>
</evidence>
<protein>
    <submittedName>
        <fullName evidence="2">AbrB family transcriptional regulator</fullName>
    </submittedName>
</protein>
<dbReference type="InterPro" id="IPR017516">
    <property type="entry name" value="AbrB_dup"/>
</dbReference>
<dbReference type="NCBIfam" id="TIGR03082">
    <property type="entry name" value="Gneg_AbrB_dup"/>
    <property type="match status" value="2"/>
</dbReference>
<dbReference type="PIRSF" id="PIRSF038991">
    <property type="entry name" value="Protein_AbrB"/>
    <property type="match status" value="1"/>
</dbReference>
<name>A0ABZ2RG18_ECTME</name>
<dbReference type="Proteomes" id="UP001476583">
    <property type="component" value="Chromosome"/>
</dbReference>
<accession>A0ABZ2RG18</accession>
<dbReference type="EMBL" id="CP148074">
    <property type="protein sequence ID" value="WXL24545.1"/>
    <property type="molecule type" value="Genomic_DNA"/>
</dbReference>
<keyword evidence="3" id="KW-1185">Reference proteome</keyword>
<gene>
    <name evidence="2" type="ORF">WG219_14610</name>
</gene>
<feature type="transmembrane region" description="Helical" evidence="1">
    <location>
        <begin position="182"/>
        <end position="199"/>
    </location>
</feature>
<feature type="transmembrane region" description="Helical" evidence="1">
    <location>
        <begin position="152"/>
        <end position="170"/>
    </location>
</feature>
<dbReference type="PANTHER" id="PTHR38457:SF1">
    <property type="entry name" value="REGULATOR ABRB-RELATED"/>
    <property type="match status" value="1"/>
</dbReference>
<feature type="transmembrane region" description="Helical" evidence="1">
    <location>
        <begin position="12"/>
        <end position="31"/>
    </location>
</feature>
<keyword evidence="1" id="KW-0472">Membrane</keyword>
<dbReference type="Pfam" id="PF05145">
    <property type="entry name" value="AbrB"/>
    <property type="match status" value="1"/>
</dbReference>
<feature type="transmembrane region" description="Helical" evidence="1">
    <location>
        <begin position="92"/>
        <end position="110"/>
    </location>
</feature>
<keyword evidence="1" id="KW-0812">Transmembrane</keyword>
<proteinExistence type="predicted"/>
<evidence type="ECO:0000313" key="2">
    <source>
        <dbReference type="EMBL" id="WXL24545.1"/>
    </source>
</evidence>